<reference evidence="2 3" key="1">
    <citation type="journal article" date="2010" name="J. Bacteriol.">
        <title>Biochemical characterization of a novel indole prenyltransferase from Streptomyces sp. SN-593.</title>
        <authorList>
            <person name="Takahashi S."/>
            <person name="Takagi H."/>
            <person name="Toyoda A."/>
            <person name="Uramoto M."/>
            <person name="Nogawa T."/>
            <person name="Ueki M."/>
            <person name="Sakaki Y."/>
            <person name="Osada H."/>
        </authorList>
    </citation>
    <scope>NUCLEOTIDE SEQUENCE [LARGE SCALE GENOMIC DNA]</scope>
    <source>
        <strain evidence="2 3">SN-593</strain>
    </source>
</reference>
<dbReference type="EMBL" id="AP018365">
    <property type="protein sequence ID" value="BBB01088.1"/>
    <property type="molecule type" value="Genomic_DNA"/>
</dbReference>
<reference evidence="2 3" key="2">
    <citation type="journal article" date="2011" name="J. Antibiot.">
        <title>Furaquinocins I and J: novel polyketide isoprenoid hybrid compounds from Streptomyces reveromyceticus SN-593.</title>
        <authorList>
            <person name="Panthee S."/>
            <person name="Takahashi S."/>
            <person name="Takagi H."/>
            <person name="Nogawa T."/>
            <person name="Oowada E."/>
            <person name="Uramoto M."/>
            <person name="Osada H."/>
        </authorList>
    </citation>
    <scope>NUCLEOTIDE SEQUENCE [LARGE SCALE GENOMIC DNA]</scope>
    <source>
        <strain evidence="2 3">SN-593</strain>
    </source>
</reference>
<evidence type="ECO:0000256" key="1">
    <source>
        <dbReference type="SAM" id="Phobius"/>
    </source>
</evidence>
<accession>A0A7U3UYA1</accession>
<organism evidence="2 3">
    <name type="scientific">Actinacidiphila reveromycinica</name>
    <dbReference type="NCBI Taxonomy" id="659352"/>
    <lineage>
        <taxon>Bacteria</taxon>
        <taxon>Bacillati</taxon>
        <taxon>Actinomycetota</taxon>
        <taxon>Actinomycetes</taxon>
        <taxon>Kitasatosporales</taxon>
        <taxon>Streptomycetaceae</taxon>
        <taxon>Actinacidiphila</taxon>
    </lineage>
</organism>
<dbReference type="RefSeq" id="WP_202237037.1">
    <property type="nucleotide sequence ID" value="NZ_AP018365.1"/>
</dbReference>
<proteinExistence type="predicted"/>
<feature type="transmembrane region" description="Helical" evidence="1">
    <location>
        <begin position="84"/>
        <end position="102"/>
    </location>
</feature>
<gene>
    <name evidence="2" type="ORF">RVR_8340</name>
</gene>
<keyword evidence="1" id="KW-1133">Transmembrane helix</keyword>
<keyword evidence="1" id="KW-0812">Transmembrane</keyword>
<reference evidence="2 3" key="3">
    <citation type="journal article" date="2011" name="Nat. Chem. Biol.">
        <title>Reveromycin A biosynthesis uses RevG and RevJ for stereospecific spiroacetal formation.</title>
        <authorList>
            <person name="Takahashi S."/>
            <person name="Toyoda A."/>
            <person name="Sekiyama Y."/>
            <person name="Takagi H."/>
            <person name="Nogawa T."/>
            <person name="Uramoto M."/>
            <person name="Suzuki R."/>
            <person name="Koshino H."/>
            <person name="Kumano T."/>
            <person name="Panthee S."/>
            <person name="Dairi T."/>
            <person name="Ishikawa J."/>
            <person name="Ikeda H."/>
            <person name="Sakaki Y."/>
            <person name="Osada H."/>
        </authorList>
    </citation>
    <scope>NUCLEOTIDE SEQUENCE [LARGE SCALE GENOMIC DNA]</scope>
    <source>
        <strain evidence="2 3">SN-593</strain>
    </source>
</reference>
<evidence type="ECO:0000313" key="3">
    <source>
        <dbReference type="Proteomes" id="UP000595703"/>
    </source>
</evidence>
<name>A0A7U3UYA1_9ACTN</name>
<reference evidence="2 3" key="4">
    <citation type="journal article" date="2020" name="Sci. Rep.">
        <title>beta-carboline chemical signals induce reveromycin production through a LuxR family regulator in Streptomyces sp. SN-593.</title>
        <authorList>
            <person name="Panthee S."/>
            <person name="Kito N."/>
            <person name="Hayashi T."/>
            <person name="Shimizu T."/>
            <person name="Ishikawa J."/>
            <person name="Hamamoto H."/>
            <person name="Osada H."/>
            <person name="Takahashi S."/>
        </authorList>
    </citation>
    <scope>NUCLEOTIDE SEQUENCE [LARGE SCALE GENOMIC DNA]</scope>
    <source>
        <strain evidence="2 3">SN-593</strain>
    </source>
</reference>
<sequence>MFKLFGREPALWVSAVSAALSLAVTLGVGLSADQAGAWTAVISAVFGVVTAILTRPIAPAAFTTAVAVAADLLSAYHYDVSPGAVAAVNTTVLAILGLLTRGQVSPAAYLTRADVTKAA</sequence>
<keyword evidence="3" id="KW-1185">Reference proteome</keyword>
<evidence type="ECO:0000313" key="2">
    <source>
        <dbReference type="EMBL" id="BBB01088.1"/>
    </source>
</evidence>
<evidence type="ECO:0008006" key="4">
    <source>
        <dbReference type="Google" id="ProtNLM"/>
    </source>
</evidence>
<dbReference type="Proteomes" id="UP000595703">
    <property type="component" value="Chromosome"/>
</dbReference>
<dbReference type="AlphaFoldDB" id="A0A7U3UYA1"/>
<dbReference type="KEGG" id="arev:RVR_8340"/>
<protein>
    <recommendedName>
        <fullName evidence="4">Holin</fullName>
    </recommendedName>
</protein>
<keyword evidence="1" id="KW-0472">Membrane</keyword>